<dbReference type="InterPro" id="IPR011004">
    <property type="entry name" value="Trimer_LpxA-like_sf"/>
</dbReference>
<accession>A0A0L0C805</accession>
<evidence type="ECO:0000313" key="7">
    <source>
        <dbReference type="Proteomes" id="UP000037069"/>
    </source>
</evidence>
<evidence type="ECO:0000256" key="3">
    <source>
        <dbReference type="ARBA" id="ARBA00023212"/>
    </source>
</evidence>
<protein>
    <recommendedName>
        <fullName evidence="5">Dynactin subunit 5</fullName>
    </recommendedName>
</protein>
<comment type="subcellular location">
    <subcellularLocation>
        <location evidence="1">Cytoplasm</location>
        <location evidence="1">Cytoskeleton</location>
    </subcellularLocation>
</comment>
<evidence type="ECO:0000313" key="6">
    <source>
        <dbReference type="EMBL" id="KNC27549.1"/>
    </source>
</evidence>
<keyword evidence="2" id="KW-0963">Cytoplasm</keyword>
<dbReference type="Gene3D" id="2.160.10.10">
    <property type="entry name" value="Hexapeptide repeat proteins"/>
    <property type="match status" value="1"/>
</dbReference>
<comment type="caution">
    <text evidence="6">The sequence shown here is derived from an EMBL/GenBank/DDBJ whole genome shotgun (WGS) entry which is preliminary data.</text>
</comment>
<proteinExistence type="inferred from homology"/>
<organism evidence="6 7">
    <name type="scientific">Lucilia cuprina</name>
    <name type="common">Green bottle fly</name>
    <name type="synonym">Australian sheep blowfly</name>
    <dbReference type="NCBI Taxonomy" id="7375"/>
    <lineage>
        <taxon>Eukaryota</taxon>
        <taxon>Metazoa</taxon>
        <taxon>Ecdysozoa</taxon>
        <taxon>Arthropoda</taxon>
        <taxon>Hexapoda</taxon>
        <taxon>Insecta</taxon>
        <taxon>Pterygota</taxon>
        <taxon>Neoptera</taxon>
        <taxon>Endopterygota</taxon>
        <taxon>Diptera</taxon>
        <taxon>Brachycera</taxon>
        <taxon>Muscomorpha</taxon>
        <taxon>Oestroidea</taxon>
        <taxon>Calliphoridae</taxon>
        <taxon>Luciliinae</taxon>
        <taxon>Lucilia</taxon>
    </lineage>
</organism>
<dbReference type="AlphaFoldDB" id="A0A0L0C805"/>
<gene>
    <name evidence="6" type="ORF">FF38_12868</name>
</gene>
<dbReference type="PANTHER" id="PTHR46126:SF1">
    <property type="entry name" value="DYNACTIN SUBUNIT 5"/>
    <property type="match status" value="1"/>
</dbReference>
<reference evidence="6 7" key="1">
    <citation type="journal article" date="2015" name="Nat. Commun.">
        <title>Lucilia cuprina genome unlocks parasitic fly biology to underpin future interventions.</title>
        <authorList>
            <person name="Anstead C.A."/>
            <person name="Korhonen P.K."/>
            <person name="Young N.D."/>
            <person name="Hall R.S."/>
            <person name="Jex A.R."/>
            <person name="Murali S.C."/>
            <person name="Hughes D.S."/>
            <person name="Lee S.F."/>
            <person name="Perry T."/>
            <person name="Stroehlein A.J."/>
            <person name="Ansell B.R."/>
            <person name="Breugelmans B."/>
            <person name="Hofmann A."/>
            <person name="Qu J."/>
            <person name="Dugan S."/>
            <person name="Lee S.L."/>
            <person name="Chao H."/>
            <person name="Dinh H."/>
            <person name="Han Y."/>
            <person name="Doddapaneni H.V."/>
            <person name="Worley K.C."/>
            <person name="Muzny D.M."/>
            <person name="Ioannidis P."/>
            <person name="Waterhouse R.M."/>
            <person name="Zdobnov E.M."/>
            <person name="James P.J."/>
            <person name="Bagnall N.H."/>
            <person name="Kotze A.C."/>
            <person name="Gibbs R.A."/>
            <person name="Richards S."/>
            <person name="Batterham P."/>
            <person name="Gasser R.B."/>
        </authorList>
    </citation>
    <scope>NUCLEOTIDE SEQUENCE [LARGE SCALE GENOMIC DNA]</scope>
    <source>
        <strain evidence="6 7">LS</strain>
        <tissue evidence="6">Full body</tissue>
    </source>
</reference>
<evidence type="ECO:0000256" key="2">
    <source>
        <dbReference type="ARBA" id="ARBA00022490"/>
    </source>
</evidence>
<evidence type="ECO:0000256" key="1">
    <source>
        <dbReference type="ARBA" id="ARBA00004245"/>
    </source>
</evidence>
<dbReference type="SUPFAM" id="SSF51161">
    <property type="entry name" value="Trimeric LpxA-like enzymes"/>
    <property type="match status" value="1"/>
</dbReference>
<name>A0A0L0C805_LUCCU</name>
<dbReference type="PANTHER" id="PTHR46126">
    <property type="entry name" value="DYNACTIN SUBUNIT 5"/>
    <property type="match status" value="1"/>
</dbReference>
<dbReference type="Proteomes" id="UP000037069">
    <property type="component" value="Unassembled WGS sequence"/>
</dbReference>
<dbReference type="EMBL" id="JRES01000887">
    <property type="protein sequence ID" value="KNC27549.1"/>
    <property type="molecule type" value="Genomic_DNA"/>
</dbReference>
<keyword evidence="7" id="KW-1185">Reference proteome</keyword>
<feature type="non-terminal residue" evidence="6">
    <location>
        <position position="164"/>
    </location>
</feature>
<dbReference type="GO" id="GO:0005869">
    <property type="term" value="C:dynactin complex"/>
    <property type="evidence" value="ECO:0007669"/>
    <property type="project" value="TreeGrafter"/>
</dbReference>
<sequence length="164" mass="17968">MRKMQIKANLIFTIVTIIKIVYKLMEYAYSKTGNVISKSAKIRGAQFVVNKGYSFIGNNVEIRGDKNNGKPVISWGIHVILDDECIIQPATRQDKFYPLIIGQNVYIGKKTKLEAASVGSHVVIGENCEIGNLAVIRDCTIILPNTKVPPGMVIGPGCEYGPDG</sequence>
<dbReference type="Pfam" id="PF21711">
    <property type="entry name" value="DCTN5"/>
    <property type="match status" value="1"/>
</dbReference>
<dbReference type="InterPro" id="IPR047125">
    <property type="entry name" value="DCTN5"/>
</dbReference>
<comment type="similarity">
    <text evidence="4">Belongs to the dynactin subunits 5/6 family. Dynactin subunit 5 subfamily.</text>
</comment>
<evidence type="ECO:0000256" key="4">
    <source>
        <dbReference type="ARBA" id="ARBA00034706"/>
    </source>
</evidence>
<evidence type="ECO:0000256" key="5">
    <source>
        <dbReference type="ARBA" id="ARBA00034865"/>
    </source>
</evidence>
<keyword evidence="3" id="KW-0206">Cytoskeleton</keyword>
<dbReference type="STRING" id="7375.A0A0L0C805"/>